<name>A0ABT9NJW1_9ACTN</name>
<protein>
    <submittedName>
        <fullName evidence="3">Membrane protease YdiL (CAAX protease family)</fullName>
    </submittedName>
</protein>
<dbReference type="Pfam" id="PF02517">
    <property type="entry name" value="Rce1-like"/>
    <property type="match status" value="1"/>
</dbReference>
<sequence length="256" mass="27260">MSRPSLVRRWARRVRHQLPRGLAHRAVADYEEMPEVVRRRRQVVAGTTLVGTTLLGASLQSEPDSKAFYGLTAATAATWVGGALASGPLHLGYIQLRSDKLVRPVVTPVATGVAAFGAFYACALVSRRIPFLRDAISSVLSFADAGRPPAVLATTLVNGLAEEVFFRGALYEAAAPTYPVVQSTATYTLVTAATRNPSLMLAGAVMSTLFGLQRRATGGIQAPVITHVTWSALMLRYLPPLFGKRLGGEVANVTGS</sequence>
<organism evidence="3 4">
    <name type="scientific">Nocardioides massiliensis</name>
    <dbReference type="NCBI Taxonomy" id="1325935"/>
    <lineage>
        <taxon>Bacteria</taxon>
        <taxon>Bacillati</taxon>
        <taxon>Actinomycetota</taxon>
        <taxon>Actinomycetes</taxon>
        <taxon>Propionibacteriales</taxon>
        <taxon>Nocardioidaceae</taxon>
        <taxon>Nocardioides</taxon>
    </lineage>
</organism>
<dbReference type="Proteomes" id="UP001240447">
    <property type="component" value="Unassembled WGS sequence"/>
</dbReference>
<keyword evidence="1" id="KW-1133">Transmembrane helix</keyword>
<reference evidence="3 4" key="1">
    <citation type="submission" date="2023-07" db="EMBL/GenBank/DDBJ databases">
        <title>Sequencing the genomes of 1000 actinobacteria strains.</title>
        <authorList>
            <person name="Klenk H.-P."/>
        </authorList>
    </citation>
    <scope>NUCLEOTIDE SEQUENCE [LARGE SCALE GENOMIC DNA]</scope>
    <source>
        <strain evidence="3 4">GD13</strain>
    </source>
</reference>
<evidence type="ECO:0000313" key="3">
    <source>
        <dbReference type="EMBL" id="MDP9820692.1"/>
    </source>
</evidence>
<keyword evidence="3" id="KW-0378">Hydrolase</keyword>
<feature type="domain" description="CAAX prenyl protease 2/Lysostaphin resistance protein A-like" evidence="2">
    <location>
        <begin position="149"/>
        <end position="232"/>
    </location>
</feature>
<keyword evidence="4" id="KW-1185">Reference proteome</keyword>
<dbReference type="EMBL" id="JAUSQM010000001">
    <property type="protein sequence ID" value="MDP9820692.1"/>
    <property type="molecule type" value="Genomic_DNA"/>
</dbReference>
<comment type="caution">
    <text evidence="3">The sequence shown here is derived from an EMBL/GenBank/DDBJ whole genome shotgun (WGS) entry which is preliminary data.</text>
</comment>
<feature type="transmembrane region" description="Helical" evidence="1">
    <location>
        <begin position="67"/>
        <end position="89"/>
    </location>
</feature>
<evidence type="ECO:0000313" key="4">
    <source>
        <dbReference type="Proteomes" id="UP001240447"/>
    </source>
</evidence>
<dbReference type="GO" id="GO:0006508">
    <property type="term" value="P:proteolysis"/>
    <property type="evidence" value="ECO:0007669"/>
    <property type="project" value="UniProtKB-KW"/>
</dbReference>
<keyword evidence="3" id="KW-0645">Protease</keyword>
<feature type="transmembrane region" description="Helical" evidence="1">
    <location>
        <begin position="101"/>
        <end position="121"/>
    </location>
</feature>
<proteinExistence type="predicted"/>
<keyword evidence="1" id="KW-0812">Transmembrane</keyword>
<dbReference type="GO" id="GO:0008233">
    <property type="term" value="F:peptidase activity"/>
    <property type="evidence" value="ECO:0007669"/>
    <property type="project" value="UniProtKB-KW"/>
</dbReference>
<keyword evidence="1" id="KW-0472">Membrane</keyword>
<dbReference type="RefSeq" id="WP_220138401.1">
    <property type="nucleotide sequence ID" value="NZ_CCXJ01000227.1"/>
</dbReference>
<accession>A0ABT9NJW1</accession>
<evidence type="ECO:0000259" key="2">
    <source>
        <dbReference type="Pfam" id="PF02517"/>
    </source>
</evidence>
<dbReference type="InterPro" id="IPR003675">
    <property type="entry name" value="Rce1/LyrA-like_dom"/>
</dbReference>
<gene>
    <name evidence="3" type="ORF">J2S59_000501</name>
</gene>
<evidence type="ECO:0000256" key="1">
    <source>
        <dbReference type="SAM" id="Phobius"/>
    </source>
</evidence>